<feature type="compositionally biased region" description="Basic and acidic residues" evidence="2">
    <location>
        <begin position="282"/>
        <end position="296"/>
    </location>
</feature>
<organism evidence="4 5">
    <name type="scientific">Meira miltonrushii</name>
    <dbReference type="NCBI Taxonomy" id="1280837"/>
    <lineage>
        <taxon>Eukaryota</taxon>
        <taxon>Fungi</taxon>
        <taxon>Dikarya</taxon>
        <taxon>Basidiomycota</taxon>
        <taxon>Ustilaginomycotina</taxon>
        <taxon>Exobasidiomycetes</taxon>
        <taxon>Exobasidiales</taxon>
        <taxon>Brachybasidiaceae</taxon>
        <taxon>Meira</taxon>
    </lineage>
</organism>
<dbReference type="EMBL" id="KZ819603">
    <property type="protein sequence ID" value="PWN34897.1"/>
    <property type="molecule type" value="Genomic_DNA"/>
</dbReference>
<feature type="compositionally biased region" description="Basic and acidic residues" evidence="2">
    <location>
        <begin position="737"/>
        <end position="746"/>
    </location>
</feature>
<dbReference type="Proteomes" id="UP000245771">
    <property type="component" value="Unassembled WGS sequence"/>
</dbReference>
<feature type="compositionally biased region" description="Polar residues" evidence="2">
    <location>
        <begin position="672"/>
        <end position="698"/>
    </location>
</feature>
<feature type="region of interest" description="Disordered" evidence="2">
    <location>
        <begin position="271"/>
        <end position="324"/>
    </location>
</feature>
<dbReference type="STRING" id="1280837.A0A316VB82"/>
<gene>
    <name evidence="4" type="ORF">FA14DRAFT_188941</name>
</gene>
<dbReference type="PANTHER" id="PTHR15180">
    <property type="entry name" value="GENERAL TRANSCRIPTION FACTOR 3C POLYPEPTIDE 1"/>
    <property type="match status" value="1"/>
</dbReference>
<proteinExistence type="predicted"/>
<accession>A0A316VB82</accession>
<dbReference type="InParanoid" id="A0A316VB82"/>
<dbReference type="GO" id="GO:0006384">
    <property type="term" value="P:transcription initiation at RNA polymerase III promoter"/>
    <property type="evidence" value="ECO:0007669"/>
    <property type="project" value="InterPro"/>
</dbReference>
<feature type="region of interest" description="Disordered" evidence="2">
    <location>
        <begin position="623"/>
        <end position="746"/>
    </location>
</feature>
<feature type="compositionally biased region" description="Polar residues" evidence="2">
    <location>
        <begin position="304"/>
        <end position="322"/>
    </location>
</feature>
<dbReference type="InterPro" id="IPR044210">
    <property type="entry name" value="Tfc3-like"/>
</dbReference>
<dbReference type="GO" id="GO:0000127">
    <property type="term" value="C:transcription factor TFIIIC complex"/>
    <property type="evidence" value="ECO:0007669"/>
    <property type="project" value="InterPro"/>
</dbReference>
<feature type="coiled-coil region" evidence="1">
    <location>
        <begin position="23"/>
        <end position="50"/>
    </location>
</feature>
<reference evidence="4 5" key="1">
    <citation type="journal article" date="2018" name="Mol. Biol. Evol.">
        <title>Broad Genomic Sampling Reveals a Smut Pathogenic Ancestry of the Fungal Clade Ustilaginomycotina.</title>
        <authorList>
            <person name="Kijpornyongpan T."/>
            <person name="Mondo S.J."/>
            <person name="Barry K."/>
            <person name="Sandor L."/>
            <person name="Lee J."/>
            <person name="Lipzen A."/>
            <person name="Pangilinan J."/>
            <person name="LaButti K."/>
            <person name="Hainaut M."/>
            <person name="Henrissat B."/>
            <person name="Grigoriev I.V."/>
            <person name="Spatafora J.W."/>
            <person name="Aime M.C."/>
        </authorList>
    </citation>
    <scope>NUCLEOTIDE SEQUENCE [LARGE SCALE GENOMIC DNA]</scope>
    <source>
        <strain evidence="4 5">MCA 3882</strain>
    </source>
</reference>
<keyword evidence="5" id="KW-1185">Reference proteome</keyword>
<dbReference type="Pfam" id="PF20222">
    <property type="entry name" value="DUF6581"/>
    <property type="match status" value="1"/>
</dbReference>
<sequence length="2017" mass="228755">MVVELARYLVEQIAADGDEGSSVERLNSFIDEYEQQKAKHEEQIQFDRHARDYAIAIALQHPTIHAGSFVGSSSSIVKQEKINGATKMKAGDDSDEDNDENENQGGASGTASKFINEDIEAREIDFITLQQRHGDKLRLFADEKSITRAISGNQAPLTPNLRTVMVYIMRQRGQGASFPQIMSNLKITNSNLYLQMLNLLEKGLVYKLRNSMHNHLIAKKFAHLSSYYNSHEMILDGSIEQNGERAEAKQEEHNEEEDVTLQHVTEEDMAGQMTLQNDEERDTSRTGVEDDPREVYEDVEGDQSMVQPSASELNTQSGTSAFPQLPNEDAIAALINNKMRMRERILRLLVESPKGIILRQGLTFRLGLRLEYATQGRAVVRAVEEMQNRGLLHCRTFKIDLNGTPQNSRCLVLTEEGLAQYNRQKTSVHEKHITSLKANLQEQAEVYGQSGIQAEVPFERQLMEEVARSGPNGTTIEDLNRFFGGNETRRRDIDRILNTAKTQVTLPQYSDLFISSALGQEGRKRIGRFRVRQWLSYQVSGKASVEKLKLSDLRSSIKKMPEIRLNESDVGNFVHHNNTPKTRGPGKKQTASAQSTPAKAKGRPRKDYSTKALAAAARYRAKKGLPDENGDGMLASASTPEVTRKRGRPRKLARIETDSGAELTTQDHEKSTNNPDESYPVLQSETGDADATVTSTANEPGENMEDRTQAPEDEPDQVMEDLPRAPEEEDEDLTVEQSHKDDDRPVDRTVDIVMVGGSRNNRAPRFNVSMQAKYELLLEFFERAQIVIARRFDKEYSDFVANATMTDFKRKNSKMDVKVRKKLLAALIENGKIVRQFTSIKIANRDTKQTLLFLKGLSGQRISEYLENAKQTNLLEASRGDDRVHRYVSDNTILKEGDLEIPLAGSVLGAYRMNFETSSLDDLLSNPRFRAQIIKHPHIRSAFTGRFEGLVARARLVHQETWKMLNHPPSENMYQFIKGDNVVDLACWAFEPRLQSYLQLATAPQDNGLFSASQNARLLERPLSSLDKKLRDSLELSDDGDGGGAGCRRTLAPVMKFLCEMQLAVPVSYIGHDEYAPVEWDENYMLYKFAPVFEKPIWNAEGHFEPHLDRMKFTSQIDVHLFWGKLDEFRKGRITGIPDEPNNPDDPEEVQWINNAKILKSSSAWDTSYRLFKAQKAFFEQARRLGINASHIDDHVMLKKLSYASVTPIVFVQQHLRRVFGLAEIKKAKTDRKTEEMHNLISNKFRRGERAPAQGRTRVTGPLTLNQVKRQENRIKRRARELREQRGDEFDNLLDTFFSRHDIAGEERDQFTKGMATAREAYSNGAAHMKIDEVKALLQAIQDFIETGETGTFRSMVRSKAPKRDRSKKNRVIIRSFNERRKSRKSVFEWSLEADELLRDCCVILRARDQDRHPTGNVRKNWKALLRIFPFCTMTALHRRFEKLKSAVGEEAYLAQLEVEWTKLWFAFRQTDVLPDDDPKDAVAFDLQVHVDFLRERIDKFAVLETLRNGTNESLPLNVQNLDLLYDLDRPPHTHLVLDNANVITRHYAGDGAGDLRTDHLLRAAFSTFMLDGTLAPKSSMQEQGTFESRKKSQEAYALKRMFLSTADQAYDEALSQKLNEINGVEEQNVKQARNHLISARLCKPKEHEEGRQVEGDPDQWTSEWISFMSDQNFETIPTWQITESAIERATALSTSIQNGNTDKCLEVYRASGNVETAAGILLADRGNVDVEIDLSPVSRLSSNHIFNAKKTTDMQLEVPVRVKAEQGELLSNMLGGISKEQETLLEKIPKEEAVLEWAKDDFDTAKKANRWEKACKSWLRTSTLAKKSKSEATAILERVKSAGPEGIARSNVKAICVDEGFSLDLAADLIVDLLQTSPALAFEAGWDESKLVASIYVNDWTMTILDESQTSQNAIIPRPWFDMYGRPIERIWRDCCALVLQAITINPGLTLSQLICQLQREGALTRMDVCYLIRCAHQEGLIEFVSAYDPTQIGEKVFWMANNDDEVGLVNKNCLI</sequence>
<dbReference type="GO" id="GO:0042791">
    <property type="term" value="P:5S class rRNA transcription by RNA polymerase III"/>
    <property type="evidence" value="ECO:0007669"/>
    <property type="project" value="TreeGrafter"/>
</dbReference>
<dbReference type="InterPro" id="IPR046488">
    <property type="entry name" value="Sfc3/Tfc3_C"/>
</dbReference>
<evidence type="ECO:0000313" key="4">
    <source>
        <dbReference type="EMBL" id="PWN34897.1"/>
    </source>
</evidence>
<evidence type="ECO:0000256" key="2">
    <source>
        <dbReference type="SAM" id="MobiDB-lite"/>
    </source>
</evidence>
<name>A0A316VB82_9BASI</name>
<dbReference type="GeneID" id="37023470"/>
<feature type="domain" description="Transcription factor tau subunit sfc3/Tfc3 C-terminal" evidence="3">
    <location>
        <begin position="1385"/>
        <end position="1765"/>
    </location>
</feature>
<dbReference type="PANTHER" id="PTHR15180:SF1">
    <property type="entry name" value="GENERAL TRANSCRIPTION FACTOR 3C POLYPEPTIDE 1"/>
    <property type="match status" value="1"/>
</dbReference>
<evidence type="ECO:0000313" key="5">
    <source>
        <dbReference type="Proteomes" id="UP000245771"/>
    </source>
</evidence>
<dbReference type="GO" id="GO:0003677">
    <property type="term" value="F:DNA binding"/>
    <property type="evidence" value="ECO:0007669"/>
    <property type="project" value="InterPro"/>
</dbReference>
<feature type="compositionally biased region" description="Acidic residues" evidence="2">
    <location>
        <begin position="93"/>
        <end position="102"/>
    </location>
</feature>
<evidence type="ECO:0000256" key="1">
    <source>
        <dbReference type="SAM" id="Coils"/>
    </source>
</evidence>
<keyword evidence="1" id="KW-0175">Coiled coil</keyword>
<feature type="region of interest" description="Disordered" evidence="2">
    <location>
        <begin position="87"/>
        <end position="112"/>
    </location>
</feature>
<evidence type="ECO:0000259" key="3">
    <source>
        <dbReference type="Pfam" id="PF20222"/>
    </source>
</evidence>
<protein>
    <recommendedName>
        <fullName evidence="3">Transcription factor tau subunit sfc3/Tfc3 C-terminal domain-containing protein</fullName>
    </recommendedName>
</protein>
<dbReference type="OrthoDB" id="68020at2759"/>
<dbReference type="RefSeq" id="XP_025355199.1">
    <property type="nucleotide sequence ID" value="XM_025501689.1"/>
</dbReference>
<feature type="region of interest" description="Disordered" evidence="2">
    <location>
        <begin position="568"/>
        <end position="609"/>
    </location>
</feature>